<feature type="transmembrane region" description="Helical" evidence="2">
    <location>
        <begin position="93"/>
        <end position="114"/>
    </location>
</feature>
<sequence>MTLPKPARLLSSPDLAASLAVALAQFLFMVHCLGPGLVSSYPGIEYDGFDWVLQGLYLKALFSGTAGAPLPCLRAPGFVLVTALDAWTGSGGIVVAAVLCLAHFLSLAALLSIWRRLGLSGGQQAALFLAAVLSPYAYFRGFILSDPVAMAGMLVSIRLLLEWFIDRNGRAFAAAAAAGFVAGLTQLYGVLPFLVGAALAVWRDGAAGRRIAPRVLATTGTVGLLALVLWAWNAAIPHQKVPIQFELLRLSTHMAGFYANVWAWYFGFLAPVAGVLAVAFLARRPRPSPATVFLAATSATFVGLLFFYQSEEARFSWYYFPLALCLAATGLAWLDRAGWGKAGRATLAASLLLLAGQSLLVTPPDYWQPRLADARFDPGDTWLAMFLRAGPVDRLDLANRCGAPGAWCEKARLPSHIEADERRLVAAYLRLRLAEAQSQGPAGTPGPATPPPDRPGEASGEDEAVWVEDWR</sequence>
<accession>I2PWP3</accession>
<feature type="transmembrane region" description="Helical" evidence="2">
    <location>
        <begin position="120"/>
        <end position="139"/>
    </location>
</feature>
<feature type="transmembrane region" description="Helical" evidence="2">
    <location>
        <begin position="214"/>
        <end position="232"/>
    </location>
</feature>
<organism evidence="3">
    <name type="scientific">Desulfovibrio sp. U5L</name>
    <dbReference type="NCBI Taxonomy" id="596152"/>
    <lineage>
        <taxon>Bacteria</taxon>
        <taxon>Pseudomonadati</taxon>
        <taxon>Thermodesulfobacteriota</taxon>
        <taxon>Desulfovibrionia</taxon>
        <taxon>Desulfovibrionales</taxon>
        <taxon>Desulfovibrionaceae</taxon>
        <taxon>Desulfovibrio</taxon>
    </lineage>
</organism>
<feature type="region of interest" description="Disordered" evidence="1">
    <location>
        <begin position="436"/>
        <end position="471"/>
    </location>
</feature>
<evidence type="ECO:0008006" key="4">
    <source>
        <dbReference type="Google" id="ProtNLM"/>
    </source>
</evidence>
<feature type="transmembrane region" description="Helical" evidence="2">
    <location>
        <begin position="56"/>
        <end position="81"/>
    </location>
</feature>
<gene>
    <name evidence="3" type="ORF">DesU5LDRAFT_0233</name>
</gene>
<feature type="transmembrane region" description="Helical" evidence="2">
    <location>
        <begin position="315"/>
        <end position="334"/>
    </location>
</feature>
<dbReference type="AlphaFoldDB" id="I2PWP3"/>
<feature type="transmembrane region" description="Helical" evidence="2">
    <location>
        <begin position="148"/>
        <end position="165"/>
    </location>
</feature>
<dbReference type="eggNOG" id="ENOG50315NP">
    <property type="taxonomic scope" value="Bacteria"/>
</dbReference>
<feature type="compositionally biased region" description="Acidic residues" evidence="1">
    <location>
        <begin position="459"/>
        <end position="471"/>
    </location>
</feature>
<feature type="compositionally biased region" description="Low complexity" evidence="1">
    <location>
        <begin position="436"/>
        <end position="446"/>
    </location>
</feature>
<keyword evidence="2" id="KW-0812">Transmembrane</keyword>
<proteinExistence type="predicted"/>
<feature type="transmembrane region" description="Helical" evidence="2">
    <location>
        <begin position="289"/>
        <end position="309"/>
    </location>
</feature>
<evidence type="ECO:0000313" key="3">
    <source>
        <dbReference type="EMBL" id="EIG51949.1"/>
    </source>
</evidence>
<keyword evidence="2" id="KW-1133">Transmembrane helix</keyword>
<feature type="transmembrane region" description="Helical" evidence="2">
    <location>
        <begin position="262"/>
        <end position="282"/>
    </location>
</feature>
<dbReference type="STRING" id="596152.DesU5LDRAFT_0233"/>
<dbReference type="OrthoDB" id="5451131at2"/>
<evidence type="ECO:0000256" key="2">
    <source>
        <dbReference type="SAM" id="Phobius"/>
    </source>
</evidence>
<dbReference type="EMBL" id="JH600068">
    <property type="protein sequence ID" value="EIG51949.1"/>
    <property type="molecule type" value="Genomic_DNA"/>
</dbReference>
<protein>
    <recommendedName>
        <fullName evidence="4">Glycosyltransferase RgtA/B/C/D-like domain-containing protein</fullName>
    </recommendedName>
</protein>
<reference evidence="3" key="1">
    <citation type="submission" date="2011-11" db="EMBL/GenBank/DDBJ databases">
        <title>Improved High-Quality Draft sequence of Desulfovibrio sp. U5L.</title>
        <authorList>
            <consortium name="US DOE Joint Genome Institute"/>
            <person name="Lucas S."/>
            <person name="Han J."/>
            <person name="Lapidus A."/>
            <person name="Cheng J.-F."/>
            <person name="Goodwin L."/>
            <person name="Pitluck S."/>
            <person name="Peters L."/>
            <person name="Ovchinnikova G."/>
            <person name="Held B."/>
            <person name="Detter J.C."/>
            <person name="Han C."/>
            <person name="Tapia R."/>
            <person name="Land M."/>
            <person name="Hauser L."/>
            <person name="Kyrpides N."/>
            <person name="Ivanova N."/>
            <person name="Pagani I."/>
            <person name="Gabster J."/>
            <person name="Walker C."/>
            <person name="Stolyar S."/>
            <person name="Stahl D."/>
            <person name="Arkin A."/>
            <person name="Dehal P."/>
            <person name="Hazen T."/>
            <person name="Woyke T."/>
        </authorList>
    </citation>
    <scope>NUCLEOTIDE SEQUENCE [LARGE SCALE GENOMIC DNA]</scope>
    <source>
        <strain evidence="3">U5L</strain>
    </source>
</reference>
<dbReference type="HOGENOM" id="CLU_582366_0_0_7"/>
<keyword evidence="2" id="KW-0472">Membrane</keyword>
<name>I2PWP3_9BACT</name>
<evidence type="ECO:0000256" key="1">
    <source>
        <dbReference type="SAM" id="MobiDB-lite"/>
    </source>
</evidence>
<feature type="transmembrane region" description="Helical" evidence="2">
    <location>
        <begin position="171"/>
        <end position="202"/>
    </location>
</feature>